<protein>
    <recommendedName>
        <fullName evidence="5">Flavin prenyltransferase UbiX</fullName>
        <ecNumber evidence="5">2.5.1.129</ecNumber>
    </recommendedName>
</protein>
<dbReference type="EC" id="2.5.1.129" evidence="5"/>
<keyword evidence="6" id="KW-1133">Transmembrane helix</keyword>
<feature type="binding site" evidence="5">
    <location>
        <begin position="13"/>
        <end position="15"/>
    </location>
    <ligand>
        <name>FMN</name>
        <dbReference type="ChEBI" id="CHEBI:58210"/>
    </ligand>
</feature>
<evidence type="ECO:0000256" key="5">
    <source>
        <dbReference type="HAMAP-Rule" id="MF_01984"/>
    </source>
</evidence>
<feature type="binding site" evidence="5">
    <location>
        <position position="39"/>
    </location>
    <ligand>
        <name>FMN</name>
        <dbReference type="ChEBI" id="CHEBI:58210"/>
    </ligand>
</feature>
<keyword evidence="9" id="KW-1185">Reference proteome</keyword>
<keyword evidence="4 5" id="KW-0808">Transferase</keyword>
<organism evidence="8 9">
    <name type="scientific">Candidatus Electronema aureum</name>
    <dbReference type="NCBI Taxonomy" id="2005002"/>
    <lineage>
        <taxon>Bacteria</taxon>
        <taxon>Pseudomonadati</taxon>
        <taxon>Thermodesulfobacteriota</taxon>
        <taxon>Desulfobulbia</taxon>
        <taxon>Desulfobulbales</taxon>
        <taxon>Desulfobulbaceae</taxon>
        <taxon>Candidatus Electronema</taxon>
    </lineage>
</organism>
<comment type="function">
    <text evidence="5">Flavin prenyltransferase that catalyzes the synthesis of the prenylated FMN cofactor (prenyl-FMN) for 4-hydroxy-3-polyprenylbenzoic acid decarboxylase UbiD. The prenyltransferase is metal-independent and links a dimethylallyl moiety from dimethylallyl monophosphate (DMAP) to the flavin N5 and C6 atoms of FMN.</text>
</comment>
<comment type="caution">
    <text evidence="5">Lacks conserved residue(s) required for the propagation of feature annotation.</text>
</comment>
<evidence type="ECO:0000256" key="3">
    <source>
        <dbReference type="ARBA" id="ARBA00022643"/>
    </source>
</evidence>
<dbReference type="InterPro" id="IPR003382">
    <property type="entry name" value="Flavoprotein"/>
</dbReference>
<comment type="catalytic activity">
    <reaction evidence="5">
        <text>dimethylallyl phosphate + FMNH2 = prenylated FMNH2 + phosphate</text>
        <dbReference type="Rhea" id="RHEA:37743"/>
        <dbReference type="ChEBI" id="CHEBI:43474"/>
        <dbReference type="ChEBI" id="CHEBI:57618"/>
        <dbReference type="ChEBI" id="CHEBI:87467"/>
        <dbReference type="ChEBI" id="CHEBI:88052"/>
        <dbReference type="EC" id="2.5.1.129"/>
    </reaction>
</comment>
<dbReference type="Pfam" id="PF02441">
    <property type="entry name" value="Flavoprotein"/>
    <property type="match status" value="1"/>
</dbReference>
<dbReference type="Gene3D" id="3.40.50.1950">
    <property type="entry name" value="Flavin prenyltransferase-like"/>
    <property type="match status" value="1"/>
</dbReference>
<sequence>MKPPRRILLAITGATGMIYVTALLDLLAGQEVEVHAVISDAGRKVLRLEENLAPEELSGISRWFAADDFTAPPASGSACYEAMLILPCTVGTLGAIAAGCSANLIHRAADVTLKERRPLLLAVRETPLNRTHLRNMLDLHDAGAIICPPMPAFYLHPADLHEMARQFAGRLCDLIGIRVEGMQRWEGV</sequence>
<keyword evidence="8" id="KW-0456">Lyase</keyword>
<name>A0A521G3A4_9BACT</name>
<proteinExistence type="inferred from homology"/>
<feature type="binding site" evidence="5">
    <location>
        <position position="124"/>
    </location>
    <ligand>
        <name>FMN</name>
        <dbReference type="ChEBI" id="CHEBI:58210"/>
    </ligand>
</feature>
<keyword evidence="1 5" id="KW-0637">Prenyltransferase</keyword>
<feature type="binding site" evidence="5">
    <location>
        <position position="170"/>
    </location>
    <ligand>
        <name>dimethylallyl phosphate</name>
        <dbReference type="ChEBI" id="CHEBI:88052"/>
    </ligand>
</feature>
<evidence type="ECO:0000313" key="9">
    <source>
        <dbReference type="Proteomes" id="UP000316238"/>
    </source>
</evidence>
<gene>
    <name evidence="5" type="primary">ubiX</name>
    <name evidence="8" type="ORF">CDV28_10660</name>
</gene>
<dbReference type="HAMAP" id="MF_01984">
    <property type="entry name" value="ubiX_pad"/>
    <property type="match status" value="1"/>
</dbReference>
<comment type="similarity">
    <text evidence="5">Belongs to the UbiX/PAD1 family.</text>
</comment>
<dbReference type="Proteomes" id="UP000316238">
    <property type="component" value="Unassembled WGS sequence"/>
</dbReference>
<keyword evidence="6" id="KW-0812">Transmembrane</keyword>
<dbReference type="NCBIfam" id="TIGR00421">
    <property type="entry name" value="ubiX_pad"/>
    <property type="match status" value="1"/>
</dbReference>
<dbReference type="SUPFAM" id="SSF52507">
    <property type="entry name" value="Homo-oligomeric flavin-containing Cys decarboxylases, HFCD"/>
    <property type="match status" value="1"/>
</dbReference>
<evidence type="ECO:0000256" key="4">
    <source>
        <dbReference type="ARBA" id="ARBA00022679"/>
    </source>
</evidence>
<dbReference type="InterPro" id="IPR004507">
    <property type="entry name" value="UbiX-like"/>
</dbReference>
<evidence type="ECO:0000313" key="8">
    <source>
        <dbReference type="EMBL" id="TAA75505.1"/>
    </source>
</evidence>
<dbReference type="GO" id="GO:0106141">
    <property type="term" value="F:flavin prenyltransferase activity"/>
    <property type="evidence" value="ECO:0007669"/>
    <property type="project" value="UniProtKB-EC"/>
</dbReference>
<accession>A0A521G3A4</accession>
<evidence type="ECO:0000259" key="7">
    <source>
        <dbReference type="Pfam" id="PF02441"/>
    </source>
</evidence>
<evidence type="ECO:0000256" key="6">
    <source>
        <dbReference type="SAM" id="Phobius"/>
    </source>
</evidence>
<feature type="transmembrane region" description="Helical" evidence="6">
    <location>
        <begin position="7"/>
        <end position="28"/>
    </location>
</feature>
<dbReference type="GO" id="GO:0016829">
    <property type="term" value="F:lyase activity"/>
    <property type="evidence" value="ECO:0007669"/>
    <property type="project" value="UniProtKB-KW"/>
</dbReference>
<keyword evidence="2 5" id="KW-0285">Flavoprotein</keyword>
<feature type="domain" description="Flavoprotein" evidence="7">
    <location>
        <begin position="6"/>
        <end position="169"/>
    </location>
</feature>
<feature type="binding site" evidence="5">
    <location>
        <begin position="89"/>
        <end position="92"/>
    </location>
    <ligand>
        <name>FMN</name>
        <dbReference type="ChEBI" id="CHEBI:58210"/>
    </ligand>
</feature>
<dbReference type="InterPro" id="IPR036551">
    <property type="entry name" value="Flavin_trans-like"/>
</dbReference>
<evidence type="ECO:0000256" key="2">
    <source>
        <dbReference type="ARBA" id="ARBA00022630"/>
    </source>
</evidence>
<feature type="binding site" evidence="5">
    <location>
        <position position="154"/>
    </location>
    <ligand>
        <name>dimethylallyl phosphate</name>
        <dbReference type="ChEBI" id="CHEBI:88052"/>
    </ligand>
</feature>
<evidence type="ECO:0000256" key="1">
    <source>
        <dbReference type="ARBA" id="ARBA00022602"/>
    </source>
</evidence>
<keyword evidence="3 5" id="KW-0288">FMN</keyword>
<dbReference type="EMBL" id="NQJD01000006">
    <property type="protein sequence ID" value="TAA75505.1"/>
    <property type="molecule type" value="Genomic_DNA"/>
</dbReference>
<dbReference type="NCBIfam" id="NF004685">
    <property type="entry name" value="PRK06029.1"/>
    <property type="match status" value="1"/>
</dbReference>
<dbReference type="AlphaFoldDB" id="A0A521G3A4"/>
<reference evidence="8" key="1">
    <citation type="submission" date="2017-07" db="EMBL/GenBank/DDBJ databases">
        <title>The cable genome - Insights into the physiology and evolution of filamentous bacteria capable of sulfide oxidation via long distance electron transfer.</title>
        <authorList>
            <person name="Thorup C."/>
            <person name="Bjerg J.T."/>
            <person name="Schreiber L."/>
            <person name="Nielsen L.P."/>
            <person name="Kjeldsen K.U."/>
            <person name="Boesen T."/>
            <person name="Boggild A."/>
            <person name="Meysman F."/>
            <person name="Geelhoed J."/>
            <person name="Schramm A."/>
        </authorList>
    </citation>
    <scope>NUCLEOTIDE SEQUENCE [LARGE SCALE GENOMIC DNA]</scope>
    <source>
        <strain evidence="8">GS</strain>
    </source>
</reference>
<comment type="caution">
    <text evidence="8">The sequence shown here is derived from an EMBL/GenBank/DDBJ whole genome shotgun (WGS) entry which is preliminary data.</text>
</comment>
<keyword evidence="6" id="KW-0472">Membrane</keyword>